<sequence length="1257" mass="138178">MSTTPISVFGNPSQVWSVPPEDLIRQATASLRGYVYQLHASAAAWLDLGVDDDLYLEVAEDFSELLREPGRIDDVLRATQVKDTRESGAVTLNSPDVLAAIESLHRLRACNPGREVRFVFLTTSRIGQERKDALPSGVAGLTAWEAAASGGGVEELRTALLQRPLSEELRAFVINSLPEQLRAELFSPVVFACGEPDWRSLEERNRRAIVSRRQQLLSTADMAHRAYDAVFRDAVACALGSDPRRLNGTQLLACLERATSIAVPSSVAVDILGERSERPSTALSIEELRDLAKLLIETGAPPSIDLLFPGTKSSARDALVDAFSGEPRLTEVKAHGIPASASLSDLLELPEKKHLIVGQPGSGKTHALWHAANKLLAAGTIIPLYLPAGQAIGWHDLEEMVTEAAPGVKLSTLLQDPRVCIFVDSWSEFAGAAKVEEKRRALRTLRSTRLVATARFADMDDSPLKQWTLDLLPPDRVKRAVAAATPDEALPPSPVIDLLRLPLLLAIQVLSDARSATTGDLLRQFHEHLMQGLPERFTQALAGAVSDLSLAGTRSFGRLTDELQTRSAKLEITDPARLLRSLGTILERGGQAVPCHDLYWSWLTGRGLLADAVAERAIDSLRTRESYALAIQSGGRAADSDINATVREDFLLAATLDISRGADRPMPTLSEALSHALADPRLAVRNRAAIAALEAERPELFRPALEVLSNLGRSSMYPSEWKQALRPKALYAQRSTLADWLGAPNSSLVLDAIAERGGPEWSLWLEQVAANGKISWTEAAATALGCCGDVPHWVRPHLDTTIASRAWLLQPAAARRTNRALARFIAIEYERLIESVVELNSSGWIEINRVLVGCSDDDVFGLLLSNFPSMRPRAQELLGFAIVEFGTPWVARFQRVALATGAPHHHKLAKKFSPEIDDETARAWITAGHDEAGWRVLIARHGEGVLPELIKQLPPSFAGIHHIPALAHMRWLPSAPVSLIDEIWRRLGSPMQPKATQDVLNAIARVYPAGIPRIVSFIAEQPNAFPAYHLRQALLLYGDWQKLSGGILSVKTTDGIEHPFPDWIALNCVISQWEDHFTPELLALMPELAIEYVVHHLDDKRAAAVLAVLKGVAAYNAPLLDRMLAVPALAALIPQVFTEGFELFPIDALRRCIASSDINQESLLYRLAATANPLHRAVHEDLLERILACSPKWHDLHHVADMLRAYSREEVLQIIDAVPHGREDCWFWFVRLVEATRGERLINEDGSVRHYQPQKLP</sequence>
<reference evidence="1 2" key="2">
    <citation type="journal article" date="2018" name="Nature">
        <title>Mutant phenotypes for thousands of bacterial genes of unknown function.</title>
        <authorList>
            <person name="Price M.N."/>
            <person name="Wetmore K.M."/>
            <person name="Waters R.J."/>
            <person name="Callaghan M."/>
            <person name="Ray J."/>
            <person name="Liu H."/>
            <person name="Kuehl J.V."/>
            <person name="Melnyk R.A."/>
            <person name="Lamson J.S."/>
            <person name="Suh Y."/>
            <person name="Carlson H.K."/>
            <person name="Esquivel Z."/>
            <person name="Sadeeshkumar H."/>
            <person name="Chakraborty R."/>
            <person name="Zane G.M."/>
            <person name="Rubin B.E."/>
            <person name="Wall J.D."/>
            <person name="Visel A."/>
            <person name="Bristow J."/>
            <person name="Blow M.J."/>
            <person name="Arkin A.P."/>
            <person name="Deutschbauer A.M."/>
        </authorList>
    </citation>
    <scope>NUCLEOTIDE SEQUENCE [LARGE SCALE GENOMIC DNA]</scope>
    <source>
        <strain evidence="1 2">FW300-N2E2</strain>
    </source>
</reference>
<dbReference type="SUPFAM" id="SSF52540">
    <property type="entry name" value="P-loop containing nucleoside triphosphate hydrolases"/>
    <property type="match status" value="1"/>
</dbReference>
<evidence type="ECO:0000313" key="1">
    <source>
        <dbReference type="EMBL" id="AMZ71444.1"/>
    </source>
</evidence>
<evidence type="ECO:0000313" key="2">
    <source>
        <dbReference type="Proteomes" id="UP000076083"/>
    </source>
</evidence>
<reference evidence="2" key="1">
    <citation type="submission" date="2016-04" db="EMBL/GenBank/DDBJ databases">
        <authorList>
            <person name="Ray J."/>
            <person name="Price M."/>
            <person name="Deutschbauer A."/>
        </authorList>
    </citation>
    <scope>NUCLEOTIDE SEQUENCE [LARGE SCALE GENOMIC DNA]</scope>
    <source>
        <strain evidence="2">FW300-N2E2</strain>
    </source>
</reference>
<dbReference type="EMBL" id="CP015225">
    <property type="protein sequence ID" value="AMZ71444.1"/>
    <property type="molecule type" value="Genomic_DNA"/>
</dbReference>
<dbReference type="AlphaFoldDB" id="A0A159ZWE7"/>
<proteinExistence type="predicted"/>
<dbReference type="Proteomes" id="UP000076083">
    <property type="component" value="Chromosome"/>
</dbReference>
<name>A0A159ZWE7_PSEFL</name>
<dbReference type="InterPro" id="IPR027417">
    <property type="entry name" value="P-loop_NTPase"/>
</dbReference>
<organism evidence="1 2">
    <name type="scientific">Pseudomonas fluorescens</name>
    <dbReference type="NCBI Taxonomy" id="294"/>
    <lineage>
        <taxon>Bacteria</taxon>
        <taxon>Pseudomonadati</taxon>
        <taxon>Pseudomonadota</taxon>
        <taxon>Gammaproteobacteria</taxon>
        <taxon>Pseudomonadales</taxon>
        <taxon>Pseudomonadaceae</taxon>
        <taxon>Pseudomonas</taxon>
    </lineage>
</organism>
<accession>A0A159ZWE7</accession>
<protein>
    <submittedName>
        <fullName evidence="1">Uncharacterized protein</fullName>
    </submittedName>
</protein>
<gene>
    <name evidence="1" type="ORF">TK06_10220</name>
</gene>